<organism evidence="1">
    <name type="scientific">Bacteriophage sp</name>
    <dbReference type="NCBI Taxonomy" id="38018"/>
    <lineage>
        <taxon>Viruses</taxon>
    </lineage>
</organism>
<protein>
    <submittedName>
        <fullName evidence="1">Uncharacterized protein</fullName>
    </submittedName>
</protein>
<sequence>MFNFLLFFPLSIAASFCKQPQDLVLPEVKLCVKTSNSVLFSHWHCTCHKLARFRFGP</sequence>
<name>A0A8D9UHT8_9VIRU</name>
<accession>A0A8D9UHT8</accession>
<proteinExistence type="predicted"/>
<reference evidence="1" key="1">
    <citation type="journal article" date="2021" name="Proc. Natl. Acad. Sci. U.S.A.">
        <title>A Catalog of Tens of Thousands of Viruses from Human Metagenomes Reveals Hidden Associations with Chronic Diseases.</title>
        <authorList>
            <person name="Tisza M.J."/>
            <person name="Buck C.B."/>
        </authorList>
    </citation>
    <scope>NUCLEOTIDE SEQUENCE</scope>
    <source>
        <strain evidence="1">CtOZu12</strain>
    </source>
</reference>
<evidence type="ECO:0000313" key="1">
    <source>
        <dbReference type="EMBL" id="DAD55964.1"/>
    </source>
</evidence>
<dbReference type="EMBL" id="BK029940">
    <property type="protein sequence ID" value="DAD55964.1"/>
    <property type="molecule type" value="Genomic_DNA"/>
</dbReference>